<dbReference type="Proteomes" id="UP000053766">
    <property type="component" value="Unassembled WGS sequence"/>
</dbReference>
<sequence length="1077" mass="120045">MTMDRRRFRARHGLNITTLTVKEPEEGVYKCTARNPAGISTSYGYIAVLERTILVEHRDEDWMLVEKSMATQENQAFVSIHRAPRFINQVPNLTVQPGSQVVIDVEVDAVPHASNGVGSKEKYVKELELDYREPSLYLEWAALPAMAQKTVVTALSEFVTQTSQSQPSASEPQIWVVELFSWSVNGREYRESSSDLELYYPYPNRCIAKFTLPISGEYKVIASNVHGSAMSCGYVEIHKTIPSKQMRPPITPGEHMSHNMITARSRRTAAPNGQESLQRSQMVDVYEVNYCQRSSSVPRGIRHLESHVEKPHSSTRKASVEQHPKEFGSKPPHHLPRALHKTKSEGGDRGLPQPPKFITTLPTQINLNSEEKLFLSVAVSAVPAATFMWDVNGFELRSTKNVTFINELNRSTLIIHPPVKQGRYTVTAFNDQGKKSIMTRVFHESSSTIEEIEKEVRLDACTEPNIVVESSVTIISRYEDMEKVSNNPSLDSTSSLKAMKTIESVHTSAEQEIQITETEMGKASGTVEGSEAQDQLVQTSTKNVEDSSIPQNLKAAYQIKNIPIIKSQESIPKKPNFVLAPIQNIHLAAGETLTLEARVDSTPPATLRWYVNNFEVKSGPSTSIMQPDENISIASFSKPVSGYYKVVASNIIGEVAAVTRVSSEVFMENQRKRTPLACAEKSVNFAMSKIPKVNTRKDLPKSPCLIEKLPSTLKIGFSEPLSLKVTADAIPEATFLWLLNNFELKQSGNVFIKRIAPNISELNLKRGLHGKYDVVARNYLGQDACSCKVIVEHRSEPSSKPFFIQPLLSRTSIDVNKNTELTVIVSGKPPLSFTWMLNGTTIDSDNNFQITTEDNKTVLSSKQPLLSGSIVAVEVRNQSGFARSETIIQTITEVVDQLESDVTADKTPKFVIKLEDQNIFEGDSLKCRVKINDESDSCTFEWFANESQIICGDQVLIESNGYESSLLVENICEMANVKLSAVARNQHGTSVTSASLNVSKRPHESFVMVSEDFQEESAPKIIEPLHSSSFINGQAMLLRCRIQAVPSAVITWHKDDINIEEWIISKDIVTQKKEQNP</sequence>
<dbReference type="InterPro" id="IPR013783">
    <property type="entry name" value="Ig-like_fold"/>
</dbReference>
<dbReference type="STRING" id="29172.A0A0D8XHS2"/>
<dbReference type="AlphaFoldDB" id="A0A0D8XHS2"/>
<dbReference type="InterPro" id="IPR036179">
    <property type="entry name" value="Ig-like_dom_sf"/>
</dbReference>
<dbReference type="Pfam" id="PF07679">
    <property type="entry name" value="I-set"/>
    <property type="match status" value="4"/>
</dbReference>
<accession>A0A0D8XHS2</accession>
<dbReference type="InterPro" id="IPR007110">
    <property type="entry name" value="Ig-like_dom"/>
</dbReference>
<organism evidence="3 4">
    <name type="scientific">Dictyocaulus viviparus</name>
    <name type="common">Bovine lungworm</name>
    <dbReference type="NCBI Taxonomy" id="29172"/>
    <lineage>
        <taxon>Eukaryota</taxon>
        <taxon>Metazoa</taxon>
        <taxon>Ecdysozoa</taxon>
        <taxon>Nematoda</taxon>
        <taxon>Chromadorea</taxon>
        <taxon>Rhabditida</taxon>
        <taxon>Rhabditina</taxon>
        <taxon>Rhabditomorpha</taxon>
        <taxon>Strongyloidea</taxon>
        <taxon>Metastrongylidae</taxon>
        <taxon>Dictyocaulus</taxon>
    </lineage>
</organism>
<feature type="domain" description="Ig-like" evidence="2">
    <location>
        <begin position="908"/>
        <end position="999"/>
    </location>
</feature>
<feature type="domain" description="Ig-like" evidence="2">
    <location>
        <begin position="575"/>
        <end position="662"/>
    </location>
</feature>
<evidence type="ECO:0000256" key="1">
    <source>
        <dbReference type="SAM" id="MobiDB-lite"/>
    </source>
</evidence>
<proteinExistence type="predicted"/>
<evidence type="ECO:0000259" key="2">
    <source>
        <dbReference type="PROSITE" id="PS50835"/>
    </source>
</evidence>
<feature type="compositionally biased region" description="Basic and acidic residues" evidence="1">
    <location>
        <begin position="306"/>
        <end position="328"/>
    </location>
</feature>
<protein>
    <submittedName>
        <fullName evidence="3">Immunoglobulin I-set domain protein</fullName>
    </submittedName>
</protein>
<evidence type="ECO:0000313" key="4">
    <source>
        <dbReference type="Proteomes" id="UP000053766"/>
    </source>
</evidence>
<gene>
    <name evidence="3" type="ORF">DICVIV_12138</name>
</gene>
<feature type="region of interest" description="Disordered" evidence="1">
    <location>
        <begin position="306"/>
        <end position="353"/>
    </location>
</feature>
<feature type="compositionally biased region" description="Basic residues" evidence="1">
    <location>
        <begin position="331"/>
        <end position="341"/>
    </location>
</feature>
<dbReference type="OrthoDB" id="5969272at2759"/>
<reference evidence="3 4" key="1">
    <citation type="submission" date="2013-11" db="EMBL/GenBank/DDBJ databases">
        <title>Draft genome of the bovine lungworm Dictyocaulus viviparus.</title>
        <authorList>
            <person name="Mitreva M."/>
        </authorList>
    </citation>
    <scope>NUCLEOTIDE SEQUENCE [LARGE SCALE GENOMIC DNA]</scope>
    <source>
        <strain evidence="3 4">HannoverDv2000</strain>
    </source>
</reference>
<dbReference type="PANTHER" id="PTHR47633">
    <property type="entry name" value="IMMUNOGLOBULIN"/>
    <property type="match status" value="1"/>
</dbReference>
<dbReference type="InterPro" id="IPR013098">
    <property type="entry name" value="Ig_I-set"/>
</dbReference>
<dbReference type="CDD" id="cd00096">
    <property type="entry name" value="Ig"/>
    <property type="match status" value="1"/>
</dbReference>
<dbReference type="EMBL" id="KN716743">
    <property type="protein sequence ID" value="KJH41886.1"/>
    <property type="molecule type" value="Genomic_DNA"/>
</dbReference>
<keyword evidence="4" id="KW-1185">Reference proteome</keyword>
<dbReference type="PROSITE" id="PS50835">
    <property type="entry name" value="IG_LIKE"/>
    <property type="match status" value="3"/>
</dbReference>
<feature type="domain" description="Ig-like" evidence="2">
    <location>
        <begin position="1019"/>
        <end position="1077"/>
    </location>
</feature>
<dbReference type="Gene3D" id="2.60.40.10">
    <property type="entry name" value="Immunoglobulins"/>
    <property type="match status" value="7"/>
</dbReference>
<evidence type="ECO:0000313" key="3">
    <source>
        <dbReference type="EMBL" id="KJH41886.1"/>
    </source>
</evidence>
<name>A0A0D8XHS2_DICVI</name>
<reference evidence="4" key="2">
    <citation type="journal article" date="2016" name="Sci. Rep.">
        <title>Dictyocaulus viviparus genome, variome and transcriptome elucidate lungworm biology and support future intervention.</title>
        <authorList>
            <person name="McNulty S.N."/>
            <person name="Strube C."/>
            <person name="Rosa B.A."/>
            <person name="Martin J.C."/>
            <person name="Tyagi R."/>
            <person name="Choi Y.J."/>
            <person name="Wang Q."/>
            <person name="Hallsworth Pepin K."/>
            <person name="Zhang X."/>
            <person name="Ozersky P."/>
            <person name="Wilson R.K."/>
            <person name="Sternberg P.W."/>
            <person name="Gasser R.B."/>
            <person name="Mitreva M."/>
        </authorList>
    </citation>
    <scope>NUCLEOTIDE SEQUENCE [LARGE SCALE GENOMIC DNA]</scope>
    <source>
        <strain evidence="4">HannoverDv2000</strain>
    </source>
</reference>
<dbReference type="SUPFAM" id="SSF48726">
    <property type="entry name" value="Immunoglobulin"/>
    <property type="match status" value="6"/>
</dbReference>